<evidence type="ECO:0000313" key="2">
    <source>
        <dbReference type="EMBL" id="ESR64040.1"/>
    </source>
</evidence>
<keyword evidence="1" id="KW-1133">Transmembrane helix</keyword>
<dbReference type="InParanoid" id="V4UII1"/>
<gene>
    <name evidence="2" type="ORF">CICLE_v10009885mg</name>
</gene>
<dbReference type="KEGG" id="cic:CICLE_v10009885mg"/>
<dbReference type="Gramene" id="ESR64040">
    <property type="protein sequence ID" value="ESR64040"/>
    <property type="gene ID" value="CICLE_v10009885mg"/>
</dbReference>
<reference evidence="2 3" key="1">
    <citation type="submission" date="2013-10" db="EMBL/GenBank/DDBJ databases">
        <authorList>
            <consortium name="International Citrus Genome Consortium"/>
            <person name="Jenkins J."/>
            <person name="Schmutz J."/>
            <person name="Prochnik S."/>
            <person name="Rokhsar D."/>
            <person name="Gmitter F."/>
            <person name="Ollitrault P."/>
            <person name="Machado M."/>
            <person name="Talon M."/>
            <person name="Wincker P."/>
            <person name="Jaillon O."/>
            <person name="Morgante M."/>
        </authorList>
    </citation>
    <scope>NUCLEOTIDE SEQUENCE</scope>
    <source>
        <strain evidence="3">cv. Clemenules</strain>
    </source>
</reference>
<dbReference type="AlphaFoldDB" id="V4UII1"/>
<sequence length="130" mass="15026">MVLVIVSPRFLALNLCRYECLEHILIFYFCKIFVAALQNVASFCGILGLCYSGFCKKFLSFSVFHLYLCKHTADDGCFLQSLGSPVTEMDLHFKECWMIYSVDFLSCFSVLFLVHFFCICLTGYFFNNSF</sequence>
<feature type="transmembrane region" description="Helical" evidence="1">
    <location>
        <begin position="104"/>
        <end position="126"/>
    </location>
</feature>
<keyword evidence="1" id="KW-0812">Transmembrane</keyword>
<accession>V4UII1</accession>
<organism evidence="2 3">
    <name type="scientific">Citrus clementina</name>
    <name type="common">Clementine</name>
    <name type="synonym">Citrus deliciosa x Citrus sinensis</name>
    <dbReference type="NCBI Taxonomy" id="85681"/>
    <lineage>
        <taxon>Eukaryota</taxon>
        <taxon>Viridiplantae</taxon>
        <taxon>Streptophyta</taxon>
        <taxon>Embryophyta</taxon>
        <taxon>Tracheophyta</taxon>
        <taxon>Spermatophyta</taxon>
        <taxon>Magnoliopsida</taxon>
        <taxon>eudicotyledons</taxon>
        <taxon>Gunneridae</taxon>
        <taxon>Pentapetalae</taxon>
        <taxon>rosids</taxon>
        <taxon>malvids</taxon>
        <taxon>Sapindales</taxon>
        <taxon>Rutaceae</taxon>
        <taxon>Aurantioideae</taxon>
        <taxon>Citrus</taxon>
    </lineage>
</organism>
<name>V4UII1_CITCL</name>
<keyword evidence="1" id="KW-0472">Membrane</keyword>
<protein>
    <submittedName>
        <fullName evidence="2">Uncharacterized protein</fullName>
    </submittedName>
</protein>
<evidence type="ECO:0000256" key="1">
    <source>
        <dbReference type="SAM" id="Phobius"/>
    </source>
</evidence>
<proteinExistence type="predicted"/>
<keyword evidence="3" id="KW-1185">Reference proteome</keyword>
<dbReference type="EMBL" id="KI535697">
    <property type="protein sequence ID" value="ESR64040.1"/>
    <property type="molecule type" value="Genomic_DNA"/>
</dbReference>
<feature type="transmembrane region" description="Helical" evidence="1">
    <location>
        <begin position="25"/>
        <end position="51"/>
    </location>
</feature>
<evidence type="ECO:0000313" key="3">
    <source>
        <dbReference type="Proteomes" id="UP000030687"/>
    </source>
</evidence>
<dbReference type="Proteomes" id="UP000030687">
    <property type="component" value="Unassembled WGS sequence"/>
</dbReference>